<sequence length="431" mass="47507">MAISPTLPPGISEPLAVDTSNDHSGFIAIITALFLGFAIVSFGIRTYVRYSRSVMKKDDYVLLVATVLFCIQSSVVFVQIGHGWGKSRELVKSRPQFALLKATYAVDMLYVLTHCASKCSAALFYLRISPSRSHRFIAWGLVGLSVIWAAISMILISLGCDHARPWTDVSLRCTSMFPRWRFIGAFDIITEIGLSAVPLFLVAGVQMPVKRKIVVVLAFSSRLLVALPASFHIHYIKRMLDSSDRSLVGSYLTVCLQLELSYGIMANTIPCLKPFMAAYEEMGNPSYRSRSIGHSGSQSNSGNSRGSRSRKYGRDFYALSMISSAKIAKFKNPWVSNTTTTDQNNVPQPPPLPPLPLPKCSPGAKQSQPLEIDEIRYTATVRPSSQERDGSSLESDNSKRLIIKKGVNWNVECSKYAEREAAVSTTETSAP</sequence>
<feature type="transmembrane region" description="Helical" evidence="2">
    <location>
        <begin position="213"/>
        <end position="235"/>
    </location>
</feature>
<evidence type="ECO:0000256" key="2">
    <source>
        <dbReference type="SAM" id="Phobius"/>
    </source>
</evidence>
<feature type="compositionally biased region" description="Polar residues" evidence="1">
    <location>
        <begin position="336"/>
        <end position="346"/>
    </location>
</feature>
<comment type="caution">
    <text evidence="4">The sequence shown here is derived from an EMBL/GenBank/DDBJ whole genome shotgun (WGS) entry which is preliminary data.</text>
</comment>
<evidence type="ECO:0000313" key="4">
    <source>
        <dbReference type="EMBL" id="PGH34789.1"/>
    </source>
</evidence>
<dbReference type="InterPro" id="IPR049326">
    <property type="entry name" value="Rhodopsin_dom_fungi"/>
</dbReference>
<feature type="compositionally biased region" description="Pro residues" evidence="1">
    <location>
        <begin position="347"/>
        <end position="359"/>
    </location>
</feature>
<keyword evidence="2" id="KW-0812">Transmembrane</keyword>
<feature type="domain" description="Rhodopsin" evidence="3">
    <location>
        <begin position="44"/>
        <end position="276"/>
    </location>
</feature>
<protein>
    <recommendedName>
        <fullName evidence="3">Rhodopsin domain-containing protein</fullName>
    </recommendedName>
</protein>
<feature type="transmembrane region" description="Helical" evidence="2">
    <location>
        <begin position="60"/>
        <end position="84"/>
    </location>
</feature>
<evidence type="ECO:0000256" key="1">
    <source>
        <dbReference type="SAM" id="MobiDB-lite"/>
    </source>
</evidence>
<keyword evidence="2" id="KW-1133">Transmembrane helix</keyword>
<feature type="transmembrane region" description="Helical" evidence="2">
    <location>
        <begin position="104"/>
        <end position="126"/>
    </location>
</feature>
<feature type="transmembrane region" description="Helical" evidence="2">
    <location>
        <begin position="138"/>
        <end position="159"/>
    </location>
</feature>
<dbReference type="Proteomes" id="UP000226031">
    <property type="component" value="Unassembled WGS sequence"/>
</dbReference>
<accession>A0A2B7ZNM8</accession>
<keyword evidence="5" id="KW-1185">Reference proteome</keyword>
<organism evidence="4 5">
    <name type="scientific">[Emmonsia] crescens</name>
    <dbReference type="NCBI Taxonomy" id="73230"/>
    <lineage>
        <taxon>Eukaryota</taxon>
        <taxon>Fungi</taxon>
        <taxon>Dikarya</taxon>
        <taxon>Ascomycota</taxon>
        <taxon>Pezizomycotina</taxon>
        <taxon>Eurotiomycetes</taxon>
        <taxon>Eurotiomycetidae</taxon>
        <taxon>Onygenales</taxon>
        <taxon>Ajellomycetaceae</taxon>
        <taxon>Emergomyces</taxon>
    </lineage>
</organism>
<feature type="region of interest" description="Disordered" evidence="1">
    <location>
        <begin position="336"/>
        <end position="370"/>
    </location>
</feature>
<evidence type="ECO:0000259" key="3">
    <source>
        <dbReference type="Pfam" id="PF20684"/>
    </source>
</evidence>
<reference evidence="4 5" key="1">
    <citation type="submission" date="2017-10" db="EMBL/GenBank/DDBJ databases">
        <title>Comparative genomics in systemic dimorphic fungi from Ajellomycetaceae.</title>
        <authorList>
            <person name="Munoz J.F."/>
            <person name="Mcewen J.G."/>
            <person name="Clay O.K."/>
            <person name="Cuomo C.A."/>
        </authorList>
    </citation>
    <scope>NUCLEOTIDE SEQUENCE [LARGE SCALE GENOMIC DNA]</scope>
    <source>
        <strain evidence="4 5">UAMH4076</strain>
    </source>
</reference>
<evidence type="ECO:0000313" key="5">
    <source>
        <dbReference type="Proteomes" id="UP000226031"/>
    </source>
</evidence>
<feature type="region of interest" description="Disordered" evidence="1">
    <location>
        <begin position="380"/>
        <end position="399"/>
    </location>
</feature>
<dbReference type="PANTHER" id="PTHR39614">
    <property type="entry name" value="INTEGRAL MEMBRANE PROTEIN"/>
    <property type="match status" value="1"/>
</dbReference>
<feature type="compositionally biased region" description="Low complexity" evidence="1">
    <location>
        <begin position="288"/>
        <end position="306"/>
    </location>
</feature>
<feature type="transmembrane region" description="Helical" evidence="2">
    <location>
        <begin position="179"/>
        <end position="201"/>
    </location>
</feature>
<gene>
    <name evidence="4" type="ORF">GX50_02348</name>
</gene>
<feature type="transmembrane region" description="Helical" evidence="2">
    <location>
        <begin position="25"/>
        <end position="48"/>
    </location>
</feature>
<proteinExistence type="predicted"/>
<dbReference type="EMBL" id="PDND01000033">
    <property type="protein sequence ID" value="PGH34789.1"/>
    <property type="molecule type" value="Genomic_DNA"/>
</dbReference>
<dbReference type="PANTHER" id="PTHR39614:SF2">
    <property type="entry name" value="INTEGRAL MEMBRANE PROTEIN"/>
    <property type="match status" value="1"/>
</dbReference>
<keyword evidence="2" id="KW-0472">Membrane</keyword>
<dbReference type="Pfam" id="PF20684">
    <property type="entry name" value="Fung_rhodopsin"/>
    <property type="match status" value="1"/>
</dbReference>
<dbReference type="AlphaFoldDB" id="A0A2B7ZNM8"/>
<dbReference type="VEuPathDB" id="FungiDB:EMCG_04764"/>
<dbReference type="STRING" id="73230.A0A2B7ZNM8"/>
<name>A0A2B7ZNM8_9EURO</name>
<feature type="compositionally biased region" description="Basic and acidic residues" evidence="1">
    <location>
        <begin position="385"/>
        <end position="399"/>
    </location>
</feature>
<feature type="region of interest" description="Disordered" evidence="1">
    <location>
        <begin position="288"/>
        <end position="310"/>
    </location>
</feature>